<name>A0A8H3GGY3_9AGAM</name>
<dbReference type="Pfam" id="PF09458">
    <property type="entry name" value="H_lectin"/>
    <property type="match status" value="1"/>
</dbReference>
<gene>
    <name evidence="2" type="ORF">RDB_LOCUS147952</name>
</gene>
<dbReference type="InterPro" id="IPR019019">
    <property type="entry name" value="H-type_lectin_domain"/>
</dbReference>
<dbReference type="AlphaFoldDB" id="A0A8H3GGY3"/>
<dbReference type="Proteomes" id="UP000663846">
    <property type="component" value="Unassembled WGS sequence"/>
</dbReference>
<proteinExistence type="predicted"/>
<accession>A0A8H3GGY3</accession>
<dbReference type="Gene3D" id="2.60.40.2080">
    <property type="match status" value="2"/>
</dbReference>
<evidence type="ECO:0000313" key="2">
    <source>
        <dbReference type="EMBL" id="CAE6452712.1"/>
    </source>
</evidence>
<reference evidence="2" key="1">
    <citation type="submission" date="2021-01" db="EMBL/GenBank/DDBJ databases">
        <authorList>
            <person name="Kaushik A."/>
        </authorList>
    </citation>
    <scope>NUCLEOTIDE SEQUENCE</scope>
    <source>
        <strain evidence="2">AG1-1C</strain>
    </source>
</reference>
<evidence type="ECO:0000259" key="1">
    <source>
        <dbReference type="Pfam" id="PF09458"/>
    </source>
</evidence>
<dbReference type="GO" id="GO:0007155">
    <property type="term" value="P:cell adhesion"/>
    <property type="evidence" value="ECO:0007669"/>
    <property type="project" value="InterPro"/>
</dbReference>
<dbReference type="GO" id="GO:0030246">
    <property type="term" value="F:carbohydrate binding"/>
    <property type="evidence" value="ECO:0007669"/>
    <property type="project" value="InterPro"/>
</dbReference>
<organism evidence="2 3">
    <name type="scientific">Rhizoctonia solani</name>
    <dbReference type="NCBI Taxonomy" id="456999"/>
    <lineage>
        <taxon>Eukaryota</taxon>
        <taxon>Fungi</taxon>
        <taxon>Dikarya</taxon>
        <taxon>Basidiomycota</taxon>
        <taxon>Agaricomycotina</taxon>
        <taxon>Agaricomycetes</taxon>
        <taxon>Cantharellales</taxon>
        <taxon>Ceratobasidiaceae</taxon>
        <taxon>Rhizoctonia</taxon>
    </lineage>
</organism>
<sequence length="157" mass="17096">MESSTANRSTTITFNRPYVFPPNVVVWITALDSESRRRDLARLGCVQLDYLVIAVPADSVHTFAIKSGQFVPDGAKVPVGANIGWTQDVQFMPLFQRVPRVMVALSRVDLGKEADIRIQATPQNVTKDGMTLVIETWDGGILHSAGLGWIAVDGGSN</sequence>
<feature type="domain" description="H-type lectin" evidence="1">
    <location>
        <begin position="86"/>
        <end position="152"/>
    </location>
</feature>
<dbReference type="EMBL" id="CAJMWS010000583">
    <property type="protein sequence ID" value="CAE6452712.1"/>
    <property type="molecule type" value="Genomic_DNA"/>
</dbReference>
<dbReference type="InterPro" id="IPR037221">
    <property type="entry name" value="H-type_lectin_dom_sf"/>
</dbReference>
<comment type="caution">
    <text evidence="2">The sequence shown here is derived from an EMBL/GenBank/DDBJ whole genome shotgun (WGS) entry which is preliminary data.</text>
</comment>
<protein>
    <recommendedName>
        <fullName evidence="1">H-type lectin domain-containing protein</fullName>
    </recommendedName>
</protein>
<dbReference type="SUPFAM" id="SSF141086">
    <property type="entry name" value="Agglutinin HPA-like"/>
    <property type="match status" value="1"/>
</dbReference>
<evidence type="ECO:0000313" key="3">
    <source>
        <dbReference type="Proteomes" id="UP000663846"/>
    </source>
</evidence>